<dbReference type="OrthoDB" id="4375718at2"/>
<dbReference type="STRING" id="1223545.GS4_06_00620"/>
<dbReference type="EMBL" id="BANX01000006">
    <property type="protein sequence ID" value="GAC67216.1"/>
    <property type="molecule type" value="Genomic_DNA"/>
</dbReference>
<accession>M0QFX9</accession>
<gene>
    <name evidence="3" type="ORF">GS4_06_00620</name>
</gene>
<keyword evidence="2" id="KW-0812">Transmembrane</keyword>
<evidence type="ECO:0000256" key="2">
    <source>
        <dbReference type="SAM" id="Phobius"/>
    </source>
</evidence>
<organism evidence="3 4">
    <name type="scientific">Gordonia soli NBRC 108243</name>
    <dbReference type="NCBI Taxonomy" id="1223545"/>
    <lineage>
        <taxon>Bacteria</taxon>
        <taxon>Bacillati</taxon>
        <taxon>Actinomycetota</taxon>
        <taxon>Actinomycetes</taxon>
        <taxon>Mycobacteriales</taxon>
        <taxon>Gordoniaceae</taxon>
        <taxon>Gordonia</taxon>
    </lineage>
</organism>
<dbReference type="eggNOG" id="ENOG5030X75">
    <property type="taxonomic scope" value="Bacteria"/>
</dbReference>
<dbReference type="RefSeq" id="WP_007618156.1">
    <property type="nucleotide sequence ID" value="NZ_BANX01000006.1"/>
</dbReference>
<dbReference type="AlphaFoldDB" id="M0QFX9"/>
<keyword evidence="2" id="KW-1133">Transmembrane helix</keyword>
<keyword evidence="4" id="KW-1185">Reference proteome</keyword>
<evidence type="ECO:0000313" key="4">
    <source>
        <dbReference type="Proteomes" id="UP000011666"/>
    </source>
</evidence>
<feature type="transmembrane region" description="Helical" evidence="2">
    <location>
        <begin position="115"/>
        <end position="134"/>
    </location>
</feature>
<protein>
    <recommendedName>
        <fullName evidence="5">MmpS family membrane protein</fullName>
    </recommendedName>
</protein>
<dbReference type="InterPro" id="IPR038468">
    <property type="entry name" value="MmpS_C"/>
</dbReference>
<reference evidence="3 4" key="1">
    <citation type="submission" date="2013-01" db="EMBL/GenBank/DDBJ databases">
        <title>Whole genome shotgun sequence of Gordonia soli NBRC 108243.</title>
        <authorList>
            <person name="Isaki-Nakamura S."/>
            <person name="Hosoyama A."/>
            <person name="Tsuchikane K."/>
            <person name="Ando Y."/>
            <person name="Baba S."/>
            <person name="Ohji S."/>
            <person name="Hamada M."/>
            <person name="Tamura T."/>
            <person name="Yamazoe A."/>
            <person name="Yamazaki S."/>
            <person name="Fujita N."/>
        </authorList>
    </citation>
    <scope>NUCLEOTIDE SEQUENCE [LARGE SCALE GENOMIC DNA]</scope>
    <source>
        <strain evidence="3 4">NBRC 108243</strain>
    </source>
</reference>
<evidence type="ECO:0008006" key="5">
    <source>
        <dbReference type="Google" id="ProtNLM"/>
    </source>
</evidence>
<feature type="region of interest" description="Disordered" evidence="1">
    <location>
        <begin position="139"/>
        <end position="181"/>
    </location>
</feature>
<feature type="compositionally biased region" description="Basic and acidic residues" evidence="1">
    <location>
        <begin position="1"/>
        <end position="23"/>
    </location>
</feature>
<dbReference type="Gene3D" id="2.60.40.2880">
    <property type="entry name" value="MmpS1-5, C-terminal soluble domain"/>
    <property type="match status" value="1"/>
</dbReference>
<comment type="caution">
    <text evidence="3">The sequence shown here is derived from an EMBL/GenBank/DDBJ whole genome shotgun (WGS) entry which is preliminary data.</text>
</comment>
<feature type="compositionally biased region" description="Low complexity" evidence="1">
    <location>
        <begin position="144"/>
        <end position="176"/>
    </location>
</feature>
<evidence type="ECO:0000313" key="3">
    <source>
        <dbReference type="EMBL" id="GAC67216.1"/>
    </source>
</evidence>
<proteinExistence type="predicted"/>
<sequence length="265" mass="27417">MTRPPEDPRDPYNDPPGTRRFDPLDETAAHPAPGPEYGETGPTEPVGYDPRRPADPSYQDPAYSQAYGAQDPYGPQGGYPDQSYGDQNYGPPPGGPYDDPRGGDGGGNRGRTAGLVLAVLAAIVVIVLVAFLIARGSSDDELPATSSSATSQVTTTSAEPTTTTTTRETTTTTTTSAPPPGEVVYQITGSGDVVGLRYAARGQTVLIAATATPWSQTARVNGGSAELTALVIRGPVTCTILRGEKLLTSSTSNGGPLRCAATFSE</sequence>
<feature type="region of interest" description="Disordered" evidence="1">
    <location>
        <begin position="1"/>
        <end position="108"/>
    </location>
</feature>
<name>M0QFX9_9ACTN</name>
<dbReference type="Proteomes" id="UP000011666">
    <property type="component" value="Unassembled WGS sequence"/>
</dbReference>
<evidence type="ECO:0000256" key="1">
    <source>
        <dbReference type="SAM" id="MobiDB-lite"/>
    </source>
</evidence>
<keyword evidence="2" id="KW-0472">Membrane</keyword>